<dbReference type="GO" id="GO:0003735">
    <property type="term" value="F:structural constituent of ribosome"/>
    <property type="evidence" value="ECO:0007669"/>
    <property type="project" value="InterPro"/>
</dbReference>
<keyword evidence="5 7" id="KW-0694">RNA-binding</keyword>
<dbReference type="SUPFAM" id="SSF74731">
    <property type="entry name" value="Ribosomal protein L20"/>
    <property type="match status" value="1"/>
</dbReference>
<dbReference type="AlphaFoldDB" id="B7T407"/>
<evidence type="ECO:0000256" key="5">
    <source>
        <dbReference type="HAMAP-Rule" id="MF_00382"/>
    </source>
</evidence>
<geneLocation type="chloroplast" evidence="8"/>
<dbReference type="CDD" id="cd07026">
    <property type="entry name" value="Ribosomal_L20"/>
    <property type="match status" value="1"/>
</dbReference>
<accession>B7T407</accession>
<dbReference type="PRINTS" id="PR00062">
    <property type="entry name" value="RIBOSOMALL20"/>
</dbReference>
<evidence type="ECO:0000313" key="8">
    <source>
        <dbReference type="EMBL" id="ACH47414.1"/>
    </source>
</evidence>
<keyword evidence="5 7" id="KW-0699">rRNA-binding</keyword>
<organism evidence="8">
    <name type="scientific">Monsonia vanderietiae</name>
    <name type="common">Bushman's candle</name>
    <name type="synonym">Sarcocaulon vanderietiae</name>
    <dbReference type="NCBI Taxonomy" id="28970"/>
    <lineage>
        <taxon>Eukaryota</taxon>
        <taxon>Viridiplantae</taxon>
        <taxon>Streptophyta</taxon>
        <taxon>Embryophyta</taxon>
        <taxon>Tracheophyta</taxon>
        <taxon>Spermatophyta</taxon>
        <taxon>Magnoliopsida</taxon>
        <taxon>eudicotyledons</taxon>
        <taxon>Gunneridae</taxon>
        <taxon>Pentapetalae</taxon>
        <taxon>rosids</taxon>
        <taxon>malvids</taxon>
        <taxon>Geraniales</taxon>
        <taxon>Geraniaceae</taxon>
        <taxon>Monsonia</taxon>
    </lineage>
</organism>
<gene>
    <name evidence="5 8" type="primary">rpl20</name>
</gene>
<reference evidence="8" key="1">
    <citation type="journal article" date="2008" name="Proc. Natl. Acad. Sci. U.S.A.">
        <title>Genome-wide analyses of Geraniaceae plastid DNA reveal unprecedented patterns of increased nucleotide substitutions.</title>
        <authorList>
            <person name="Guisinger M.M."/>
            <person name="Kuehl J.V."/>
            <person name="Boore J.L."/>
            <person name="Jansen R.K."/>
        </authorList>
    </citation>
    <scope>NUCLEOTIDE SEQUENCE</scope>
</reference>
<dbReference type="Gene3D" id="6.10.160.10">
    <property type="match status" value="1"/>
</dbReference>
<dbReference type="GO" id="GO:0000027">
    <property type="term" value="P:ribosomal large subunit assembly"/>
    <property type="evidence" value="ECO:0007669"/>
    <property type="project" value="UniProtKB-UniRule"/>
</dbReference>
<evidence type="ECO:0000256" key="3">
    <source>
        <dbReference type="ARBA" id="ARBA00023274"/>
    </source>
</evidence>
<dbReference type="Gene3D" id="1.10.1900.20">
    <property type="entry name" value="Ribosomal protein L20"/>
    <property type="match status" value="1"/>
</dbReference>
<keyword evidence="8" id="KW-0150">Chloroplast</keyword>
<dbReference type="EMBL" id="EU922501">
    <property type="protein sequence ID" value="ACH47414.1"/>
    <property type="molecule type" value="Genomic_DNA"/>
</dbReference>
<protein>
    <recommendedName>
        <fullName evidence="4 5">Large ribosomal subunit protein bL20c</fullName>
    </recommendedName>
</protein>
<keyword evidence="3 5" id="KW-0687">Ribonucleoprotein</keyword>
<comment type="subcellular location">
    <subcellularLocation>
        <location evidence="5">Plastid</location>
        <location evidence="5">Chloroplast</location>
    </subcellularLocation>
</comment>
<dbReference type="GO" id="GO:0019843">
    <property type="term" value="F:rRNA binding"/>
    <property type="evidence" value="ECO:0007669"/>
    <property type="project" value="UniProtKB-UniRule"/>
</dbReference>
<dbReference type="NCBIfam" id="TIGR01032">
    <property type="entry name" value="rplT_bact"/>
    <property type="match status" value="1"/>
</dbReference>
<dbReference type="GO" id="GO:0006412">
    <property type="term" value="P:translation"/>
    <property type="evidence" value="ECO:0007669"/>
    <property type="project" value="InterPro"/>
</dbReference>
<dbReference type="GO" id="GO:0005840">
    <property type="term" value="C:ribosome"/>
    <property type="evidence" value="ECO:0007669"/>
    <property type="project" value="UniProtKB-KW"/>
</dbReference>
<evidence type="ECO:0000256" key="1">
    <source>
        <dbReference type="ARBA" id="ARBA00007698"/>
    </source>
</evidence>
<evidence type="ECO:0000256" key="6">
    <source>
        <dbReference type="RuleBase" id="RU000561"/>
    </source>
</evidence>
<comment type="similarity">
    <text evidence="1 5 6">Belongs to the bacterial ribosomal protein bL20 family.</text>
</comment>
<name>B7T407_MONVN</name>
<dbReference type="InterPro" id="IPR035566">
    <property type="entry name" value="Ribosomal_protein_bL20_C"/>
</dbReference>
<evidence type="ECO:0000256" key="2">
    <source>
        <dbReference type="ARBA" id="ARBA00022980"/>
    </source>
</evidence>
<keyword evidence="8" id="KW-0934">Plastid</keyword>
<evidence type="ECO:0000256" key="7">
    <source>
        <dbReference type="RuleBase" id="RU004311"/>
    </source>
</evidence>
<proteinExistence type="inferred from homology"/>
<keyword evidence="2 5" id="KW-0689">Ribosomal protein</keyword>
<dbReference type="InterPro" id="IPR005813">
    <property type="entry name" value="Ribosomal_bL20"/>
</dbReference>
<dbReference type="PANTHER" id="PTHR10986">
    <property type="entry name" value="39S RIBOSOMAL PROTEIN L20"/>
    <property type="match status" value="1"/>
</dbReference>
<comment type="function">
    <text evidence="5 7">Binds directly to 23S ribosomal RNA and is necessary for the in vitro assembly process of the 50S ribosomal subunit. It is not involved in the protein synthesizing functions of that subunit.</text>
</comment>
<dbReference type="GO" id="GO:1990904">
    <property type="term" value="C:ribonucleoprotein complex"/>
    <property type="evidence" value="ECO:0007669"/>
    <property type="project" value="UniProtKB-KW"/>
</dbReference>
<dbReference type="HAMAP" id="MF_00382">
    <property type="entry name" value="Ribosomal_bL20"/>
    <property type="match status" value="1"/>
</dbReference>
<evidence type="ECO:0000256" key="4">
    <source>
        <dbReference type="ARBA" id="ARBA00035295"/>
    </source>
</evidence>
<dbReference type="Pfam" id="PF00453">
    <property type="entry name" value="Ribosomal_L20"/>
    <property type="match status" value="1"/>
</dbReference>
<dbReference type="GO" id="GO:0009507">
    <property type="term" value="C:chloroplast"/>
    <property type="evidence" value="ECO:0007669"/>
    <property type="project" value="UniProtKB-SubCell"/>
</dbReference>
<sequence>MTRTTRGPVAQNRRLKEKSLAKGWRGSNSTLTRVISQLILKAFASSNRDRKHKKTEFRYLWMTRINGLLRKKNVSLNFSRLFSKISKEESSLNRKLLAQISTLDHSSLNVILKILQNKKTQNMQSRRSLQ</sequence>